<dbReference type="RefSeq" id="WP_354660438.1">
    <property type="nucleotide sequence ID" value="NZ_JBEXAC010000001.1"/>
</dbReference>
<proteinExistence type="predicted"/>
<dbReference type="Proteomes" id="UP001549749">
    <property type="component" value="Unassembled WGS sequence"/>
</dbReference>
<evidence type="ECO:0000313" key="2">
    <source>
        <dbReference type="Proteomes" id="UP001549749"/>
    </source>
</evidence>
<evidence type="ECO:0000313" key="1">
    <source>
        <dbReference type="EMBL" id="MET6997803.1"/>
    </source>
</evidence>
<reference evidence="1 2" key="1">
    <citation type="submission" date="2024-06" db="EMBL/GenBank/DDBJ databases">
        <title>Chitinophaga defluvii sp. nov., isolated from municipal sewage.</title>
        <authorList>
            <person name="Zhang L."/>
        </authorList>
    </citation>
    <scope>NUCLEOTIDE SEQUENCE [LARGE SCALE GENOMIC DNA]</scope>
    <source>
        <strain evidence="1 2">H8</strain>
    </source>
</reference>
<sequence>MKWQTLKKQFMLMEKNYKKHLYTRVVVFIFLMMALQACQKGELFEAVTPKIVEVTFTGATSLPLEFVYNNNIIASTVGQNNSFPTPFKMNVSTGDQKIQVREKGKTTILRTYLINTDTFKQHFGILYEEGEIYDEAIDFNLFINPLGKDVEIFLDGKIKDQSLYGGALQSKLTIPLNKEQKRELTVKIKGEKEIILTRTITAADENKTLKFFLDGKKPVQNITLPPLKNPNGMLLTFKLLPDVEFGQTTFLGTDVDFVFYLRDLNTDEVTNLSPEFRVTVPGNQSFVTMELPPLPDSKFYTFDIVKKGTNEVAFKAKDPNQKVSRGFGKYGMFYFMIGELKFILPGEKLIFTLVPYEELGGANFDEIYVTPFIRDYLNDWVDISE</sequence>
<accession>A0ABV2T444</accession>
<protein>
    <submittedName>
        <fullName evidence="1">Uncharacterized protein</fullName>
    </submittedName>
</protein>
<name>A0ABV2T444_9BACT</name>
<keyword evidence="2" id="KW-1185">Reference proteome</keyword>
<organism evidence="1 2">
    <name type="scientific">Chitinophaga defluvii</name>
    <dbReference type="NCBI Taxonomy" id="3163343"/>
    <lineage>
        <taxon>Bacteria</taxon>
        <taxon>Pseudomonadati</taxon>
        <taxon>Bacteroidota</taxon>
        <taxon>Chitinophagia</taxon>
        <taxon>Chitinophagales</taxon>
        <taxon>Chitinophagaceae</taxon>
        <taxon>Chitinophaga</taxon>
    </lineage>
</organism>
<comment type="caution">
    <text evidence="1">The sequence shown here is derived from an EMBL/GenBank/DDBJ whole genome shotgun (WGS) entry which is preliminary data.</text>
</comment>
<gene>
    <name evidence="1" type="ORF">ABR189_10505</name>
</gene>
<dbReference type="EMBL" id="JBEXAC010000001">
    <property type="protein sequence ID" value="MET6997803.1"/>
    <property type="molecule type" value="Genomic_DNA"/>
</dbReference>